<evidence type="ECO:0000313" key="7">
    <source>
        <dbReference type="EMBL" id="PSN61620.1"/>
    </source>
</evidence>
<evidence type="ECO:0000256" key="2">
    <source>
        <dbReference type="ARBA" id="ARBA00006462"/>
    </source>
</evidence>
<name>A0A2T2N8C1_CORCC</name>
<keyword evidence="5" id="KW-1133">Transmembrane helix</keyword>
<dbReference type="EMBL" id="KZ678143">
    <property type="protein sequence ID" value="PSN61620.1"/>
    <property type="molecule type" value="Genomic_DNA"/>
</dbReference>
<dbReference type="PANTHER" id="PTHR23033:SF40">
    <property type="entry name" value="APPLE DOMAIN-CONTAINING PROTEIN"/>
    <property type="match status" value="1"/>
</dbReference>
<dbReference type="Proteomes" id="UP000240883">
    <property type="component" value="Unassembled WGS sequence"/>
</dbReference>
<dbReference type="Gene3D" id="3.90.550.50">
    <property type="match status" value="1"/>
</dbReference>
<keyword evidence="4" id="KW-0735">Signal-anchor</keyword>
<evidence type="ECO:0000256" key="3">
    <source>
        <dbReference type="ARBA" id="ARBA00022692"/>
    </source>
</evidence>
<keyword evidence="8" id="KW-1185">Reference proteome</keyword>
<evidence type="ECO:0000313" key="8">
    <source>
        <dbReference type="Proteomes" id="UP000240883"/>
    </source>
</evidence>
<evidence type="ECO:0008006" key="9">
    <source>
        <dbReference type="Google" id="ProtNLM"/>
    </source>
</evidence>
<accession>A0A2T2N8C1</accession>
<keyword evidence="3" id="KW-0812">Transmembrane</keyword>
<evidence type="ECO:0000256" key="4">
    <source>
        <dbReference type="ARBA" id="ARBA00022968"/>
    </source>
</evidence>
<sequence length="471" mass="54204">MSPRPSRIRLVPRLVLLAACVYAFFWVSGFPRTYDDDELPPSEVETQAPAPHIESEKLVVTVKTSAVDAFAKIPPLLLLTNGKYHDNLLLLGDLHLDVGAFHVHDVLDRYDAKYVSSTPDLERYRRLTHYARNSLDFGRLRETDPAKEKAAKDKMEKYMMLRMLQRTWEQRPDRKWYVFVEPDTYLFRSNIQVWLAYFDHEEPHFFYNPPETDPYGIGGSTFILSQKAMQGLFVENDKDISGLEAHIEGKSSGTEVLTGVMSNELDLSPNGSWPGVSSFNPDTIPFGHGMWCEVVMALHSVSAESMSNLWRLERERNDKNIVDPLTFSDIWMKFLQPENLNDVRDDWDNLSSGKEFSMWNILFDGVDHDSRHHHHHGAQGRAPRGEDNWKACQDACNDYDQCMQWSYSSIPQPNANENGDTKCHLSSSLRFGAHADPREVTRDGTKVQKTWKSGWRKDRFEAWAKQQNCKA</sequence>
<protein>
    <recommendedName>
        <fullName evidence="9">Glycosyltransferase family 31 protein</fullName>
    </recommendedName>
</protein>
<evidence type="ECO:0000256" key="1">
    <source>
        <dbReference type="ARBA" id="ARBA00004606"/>
    </source>
</evidence>
<evidence type="ECO:0000256" key="5">
    <source>
        <dbReference type="ARBA" id="ARBA00022989"/>
    </source>
</evidence>
<keyword evidence="6" id="KW-0472">Membrane</keyword>
<evidence type="ECO:0000256" key="6">
    <source>
        <dbReference type="ARBA" id="ARBA00023136"/>
    </source>
</evidence>
<reference evidence="7 8" key="1">
    <citation type="journal article" date="2018" name="Front. Microbiol.">
        <title>Genome-Wide Analysis of Corynespora cassiicola Leaf Fall Disease Putative Effectors.</title>
        <authorList>
            <person name="Lopez D."/>
            <person name="Ribeiro S."/>
            <person name="Label P."/>
            <person name="Fumanal B."/>
            <person name="Venisse J.S."/>
            <person name="Kohler A."/>
            <person name="de Oliveira R.R."/>
            <person name="Labutti K."/>
            <person name="Lipzen A."/>
            <person name="Lail K."/>
            <person name="Bauer D."/>
            <person name="Ohm R.A."/>
            <person name="Barry K.W."/>
            <person name="Spatafora J."/>
            <person name="Grigoriev I.V."/>
            <person name="Martin F.M."/>
            <person name="Pujade-Renaud V."/>
        </authorList>
    </citation>
    <scope>NUCLEOTIDE SEQUENCE [LARGE SCALE GENOMIC DNA]</scope>
    <source>
        <strain evidence="7 8">Philippines</strain>
    </source>
</reference>
<dbReference type="GO" id="GO:0016020">
    <property type="term" value="C:membrane"/>
    <property type="evidence" value="ECO:0007669"/>
    <property type="project" value="UniProtKB-SubCell"/>
</dbReference>
<gene>
    <name evidence="7" type="ORF">BS50DRAFT_578174</name>
</gene>
<comment type="similarity">
    <text evidence="2">Belongs to the glycosyltransferase 31 family. Beta3-Gal-T subfamily.</text>
</comment>
<dbReference type="OrthoDB" id="414175at2759"/>
<dbReference type="AlphaFoldDB" id="A0A2T2N8C1"/>
<comment type="subcellular location">
    <subcellularLocation>
        <location evidence="1">Membrane</location>
        <topology evidence="1">Single-pass type II membrane protein</topology>
    </subcellularLocation>
</comment>
<organism evidence="7 8">
    <name type="scientific">Corynespora cassiicola Philippines</name>
    <dbReference type="NCBI Taxonomy" id="1448308"/>
    <lineage>
        <taxon>Eukaryota</taxon>
        <taxon>Fungi</taxon>
        <taxon>Dikarya</taxon>
        <taxon>Ascomycota</taxon>
        <taxon>Pezizomycotina</taxon>
        <taxon>Dothideomycetes</taxon>
        <taxon>Pleosporomycetidae</taxon>
        <taxon>Pleosporales</taxon>
        <taxon>Corynesporascaceae</taxon>
        <taxon>Corynespora</taxon>
    </lineage>
</organism>
<dbReference type="PANTHER" id="PTHR23033">
    <property type="entry name" value="BETA1,3-GALACTOSYLTRANSFERASE"/>
    <property type="match status" value="1"/>
</dbReference>
<dbReference type="STRING" id="1448308.A0A2T2N8C1"/>
<proteinExistence type="inferred from homology"/>
<dbReference type="InterPro" id="IPR026050">
    <property type="entry name" value="C1GALT1/C1GALT1_chp1"/>
</dbReference>